<protein>
    <recommendedName>
        <fullName evidence="4">F-box domain-containing protein</fullName>
    </recommendedName>
</protein>
<organism evidence="2 3">
    <name type="scientific">Botrytis deweyae</name>
    <dbReference type="NCBI Taxonomy" id="2478750"/>
    <lineage>
        <taxon>Eukaryota</taxon>
        <taxon>Fungi</taxon>
        <taxon>Dikarya</taxon>
        <taxon>Ascomycota</taxon>
        <taxon>Pezizomycotina</taxon>
        <taxon>Leotiomycetes</taxon>
        <taxon>Helotiales</taxon>
        <taxon>Sclerotiniaceae</taxon>
        <taxon>Botrytis</taxon>
    </lineage>
</organism>
<evidence type="ECO:0008006" key="4">
    <source>
        <dbReference type="Google" id="ProtNLM"/>
    </source>
</evidence>
<keyword evidence="3" id="KW-1185">Reference proteome</keyword>
<evidence type="ECO:0000256" key="1">
    <source>
        <dbReference type="SAM" id="MobiDB-lite"/>
    </source>
</evidence>
<dbReference type="RefSeq" id="XP_038812389.1">
    <property type="nucleotide sequence ID" value="XM_038950925.1"/>
</dbReference>
<sequence length="736" mass="85110">MELAVSESDRSLSRKSFENTDNEEHTLIENLMEGTSMSRPSSAQGSFAHEEDEERNRVLSNENATLERLQSNLYRQSLGEEIFPKVRRQRSIGMACKYCVLCQAQFPPFFSENSGIDTLWRWRQRRKVQPWEYKFRAVIEINRDDEEEEDIRITGVMTFSEGATQDELVASIPSSSTKILLNTVQNPDYPSWCKAFCFHDWCYSILRWRLGKYKDATLHKVCQSLSISPAWENIAESEACLYDQAVINDLLSDMTELGPKYQPLFLSKLPLELRALIWGYVGPSSAYTSFLIVAGETSRLFYQMHRPASLTLALYPESRLVPKMIKIFGTDYIQSFCSESTTIPITDSAVACSYKLAIGTHGICAIQIISADGSFCWVGKVPKSGLVWYVNAQREFRRDIELHYTFKVLNIDVRQRQRFYGGIWDRVNSPKWSQEESSLISIRRDGYGLYRYIPFYRGYEYTTGITFHFHKGFITGVEAYYGKKTELTGVYSGVALHLPLEYNERISFVWIKLGENRFQRHYKPALIIQTTHGRTCHLGPYIPHDEYGFYEWYRLTFEGQITGICVQNSDWTLKNFNIISDGNEVEPVQPLLHYETPRQRPPKYQYSNLGLYFSSGKFSQMKRVTLCRINERCVGILINYLYKPPVVLGQWYKPEEPSSAFENNVPIGTVRNSEEGFVVDVSFTQEEFSPVDTNDQVQHIAWWFTDSTDLISLWNPGGQPANGMQMKEVICRDYEK</sequence>
<gene>
    <name evidence="2" type="ORF">EAE98_003305</name>
</gene>
<name>A0ABQ7IT96_9HELO</name>
<proteinExistence type="predicted"/>
<feature type="compositionally biased region" description="Polar residues" evidence="1">
    <location>
        <begin position="33"/>
        <end position="45"/>
    </location>
</feature>
<comment type="caution">
    <text evidence="2">The sequence shown here is derived from an EMBL/GenBank/DDBJ whole genome shotgun (WGS) entry which is preliminary data.</text>
</comment>
<feature type="compositionally biased region" description="Basic and acidic residues" evidence="1">
    <location>
        <begin position="7"/>
        <end position="27"/>
    </location>
</feature>
<accession>A0ABQ7IT96</accession>
<evidence type="ECO:0000313" key="2">
    <source>
        <dbReference type="EMBL" id="KAF7933596.1"/>
    </source>
</evidence>
<dbReference type="GeneID" id="62230079"/>
<dbReference type="EMBL" id="RCSX01000006">
    <property type="protein sequence ID" value="KAF7933596.1"/>
    <property type="molecule type" value="Genomic_DNA"/>
</dbReference>
<evidence type="ECO:0000313" key="3">
    <source>
        <dbReference type="Proteomes" id="UP000783213"/>
    </source>
</evidence>
<reference evidence="2 3" key="1">
    <citation type="journal article" date="2020" name="Genome Biol. Evol.">
        <title>Comparative genomics of Sclerotiniaceae.</title>
        <authorList>
            <person name="Valero Jimenez C.A."/>
            <person name="Steentjes M."/>
            <person name="Scholten O.E."/>
            <person name="Van Kan J.A.L."/>
        </authorList>
    </citation>
    <scope>NUCLEOTIDE SEQUENCE [LARGE SCALE GENOMIC DNA]</scope>
    <source>
        <strain evidence="2 3">B1</strain>
    </source>
</reference>
<feature type="region of interest" description="Disordered" evidence="1">
    <location>
        <begin position="1"/>
        <end position="62"/>
    </location>
</feature>
<dbReference type="Proteomes" id="UP000783213">
    <property type="component" value="Unassembled WGS sequence"/>
</dbReference>